<dbReference type="PROSITE" id="PS00455">
    <property type="entry name" value="AMP_BINDING"/>
    <property type="match status" value="1"/>
</dbReference>
<dbReference type="Gene3D" id="3.40.50.12780">
    <property type="entry name" value="N-terminal domain of ligase-like"/>
    <property type="match status" value="1"/>
</dbReference>
<dbReference type="InterPro" id="IPR050237">
    <property type="entry name" value="ATP-dep_AMP-bd_enzyme"/>
</dbReference>
<dbReference type="AlphaFoldDB" id="A0AAU2V9H0"/>
<dbReference type="InterPro" id="IPR000873">
    <property type="entry name" value="AMP-dep_synth/lig_dom"/>
</dbReference>
<organism evidence="3">
    <name type="scientific">Streptomyces sp. NBC_00003</name>
    <dbReference type="NCBI Taxonomy" id="2903608"/>
    <lineage>
        <taxon>Bacteria</taxon>
        <taxon>Bacillati</taxon>
        <taxon>Actinomycetota</taxon>
        <taxon>Actinomycetes</taxon>
        <taxon>Kitasatosporales</taxon>
        <taxon>Streptomycetaceae</taxon>
        <taxon>Streptomyces</taxon>
    </lineage>
</organism>
<sequence length="517" mass="54293">MADTLPEVPDRLDQLLSRAAAAHPARRAVVTDDFEMDYATFDAKVTAVAAGLQELAPEPTVVAVGTVLHPDVAIAYYAAVRAGHTVAVVNPLLREDDLLHVLGLGGARVALLDTGLGARLEQVRDRLPELREVVLIGAGTDGLDALASDQPLAAHAKGAGDTAALQFTSGTTGRPKAVRLSHRNVTVNAAQIAQAHRLDGDTVSLNHLPTYHPMHLNSAIAAGATQVLCASPEPYAALMTANRHRATILYSLPVRLARLAADPDLDSVSMTSVRRIASGGSGLPVPAARRLSKRFGVPVFQGYGLAETSPLTHSDDPDHPVHGSVGTPVAGTECRVVDIDSRAVLAPGGVGEVQLRGPQVMQGYAGGPDGTGLDPDGWLSTGDVGRVDEDGRLFLVDRLKDVFKCDNFLVAPSDVERVLRRDPRVADVVVVELADVEHGAVAGALVVLADAHPDDLADVVARANDALPYYQHVRDAMTLDAIPRSGNGKIQRRVLAAKLTSRQAVSGDRAELARAGA</sequence>
<dbReference type="SUPFAM" id="SSF56801">
    <property type="entry name" value="Acetyl-CoA synthetase-like"/>
    <property type="match status" value="1"/>
</dbReference>
<dbReference type="InterPro" id="IPR020845">
    <property type="entry name" value="AMP-binding_CS"/>
</dbReference>
<dbReference type="InterPro" id="IPR042099">
    <property type="entry name" value="ANL_N_sf"/>
</dbReference>
<gene>
    <name evidence="3" type="ORF">OG549_27460</name>
</gene>
<dbReference type="InterPro" id="IPR025110">
    <property type="entry name" value="AMP-bd_C"/>
</dbReference>
<dbReference type="Pfam" id="PF13193">
    <property type="entry name" value="AMP-binding_C"/>
    <property type="match status" value="1"/>
</dbReference>
<name>A0AAU2V9H0_9ACTN</name>
<dbReference type="InterPro" id="IPR045851">
    <property type="entry name" value="AMP-bd_C_sf"/>
</dbReference>
<dbReference type="GO" id="GO:0016878">
    <property type="term" value="F:acid-thiol ligase activity"/>
    <property type="evidence" value="ECO:0007669"/>
    <property type="project" value="UniProtKB-ARBA"/>
</dbReference>
<evidence type="ECO:0000259" key="1">
    <source>
        <dbReference type="Pfam" id="PF00501"/>
    </source>
</evidence>
<reference evidence="3" key="1">
    <citation type="submission" date="2022-10" db="EMBL/GenBank/DDBJ databases">
        <title>The complete genomes of actinobacterial strains from the NBC collection.</title>
        <authorList>
            <person name="Joergensen T.S."/>
            <person name="Alvarez Arevalo M."/>
            <person name="Sterndorff E.B."/>
            <person name="Faurdal D."/>
            <person name="Vuksanovic O."/>
            <person name="Mourched A.-S."/>
            <person name="Charusanti P."/>
            <person name="Shaw S."/>
            <person name="Blin K."/>
            <person name="Weber T."/>
        </authorList>
    </citation>
    <scope>NUCLEOTIDE SEQUENCE</scope>
    <source>
        <strain evidence="3">NBC_00003</strain>
    </source>
</reference>
<dbReference type="EMBL" id="CP108318">
    <property type="protein sequence ID" value="WTW64076.1"/>
    <property type="molecule type" value="Genomic_DNA"/>
</dbReference>
<accession>A0AAU2V9H0</accession>
<dbReference type="Gene3D" id="3.30.300.30">
    <property type="match status" value="1"/>
</dbReference>
<evidence type="ECO:0000313" key="3">
    <source>
        <dbReference type="EMBL" id="WTW64076.1"/>
    </source>
</evidence>
<feature type="domain" description="AMP-binding enzyme C-terminal" evidence="2">
    <location>
        <begin position="415"/>
        <end position="489"/>
    </location>
</feature>
<dbReference type="PANTHER" id="PTHR43767:SF1">
    <property type="entry name" value="NONRIBOSOMAL PEPTIDE SYNTHASE PES1 (EUROFUNG)-RELATED"/>
    <property type="match status" value="1"/>
</dbReference>
<dbReference type="PANTHER" id="PTHR43767">
    <property type="entry name" value="LONG-CHAIN-FATTY-ACID--COA LIGASE"/>
    <property type="match status" value="1"/>
</dbReference>
<protein>
    <submittedName>
        <fullName evidence="3">Acyl--CoA ligase</fullName>
    </submittedName>
</protein>
<feature type="domain" description="AMP-dependent synthetase/ligase" evidence="1">
    <location>
        <begin position="17"/>
        <end position="364"/>
    </location>
</feature>
<proteinExistence type="predicted"/>
<dbReference type="Pfam" id="PF00501">
    <property type="entry name" value="AMP-binding"/>
    <property type="match status" value="1"/>
</dbReference>
<evidence type="ECO:0000259" key="2">
    <source>
        <dbReference type="Pfam" id="PF13193"/>
    </source>
</evidence>
<keyword evidence="3" id="KW-0436">Ligase</keyword>